<dbReference type="GeneID" id="25261786"/>
<dbReference type="EMBL" id="JMSN01000072">
    <property type="protein sequence ID" value="KDN42193.1"/>
    <property type="molecule type" value="Genomic_DNA"/>
</dbReference>
<dbReference type="RefSeq" id="XP_013241974.1">
    <property type="nucleotide sequence ID" value="XM_013386520.1"/>
</dbReference>
<sequence>MLMPRAFVPSARRKRIKLVPEKHRHTRVCTQVQLPKRRAVFVYIDHHARRRSLFARLSLPHLRRFDSPARLSSLSLSLSPLGQVYIPLNIGLFAVAKLLLQ</sequence>
<dbReference type="Proteomes" id="UP000027361">
    <property type="component" value="Unassembled WGS sequence"/>
</dbReference>
<proteinExistence type="predicted"/>
<organism evidence="1 2">
    <name type="scientific">Tilletiaria anomala (strain ATCC 24038 / CBS 436.72 / UBC 951)</name>
    <dbReference type="NCBI Taxonomy" id="1037660"/>
    <lineage>
        <taxon>Eukaryota</taxon>
        <taxon>Fungi</taxon>
        <taxon>Dikarya</taxon>
        <taxon>Basidiomycota</taxon>
        <taxon>Ustilaginomycotina</taxon>
        <taxon>Exobasidiomycetes</taxon>
        <taxon>Georgefischeriales</taxon>
        <taxon>Tilletiariaceae</taxon>
        <taxon>Tilletiaria</taxon>
    </lineage>
</organism>
<gene>
    <name evidence="1" type="ORF">K437DRAFT_166477</name>
</gene>
<dbReference type="HOGENOM" id="CLU_2293641_0_0_1"/>
<comment type="caution">
    <text evidence="1">The sequence shown here is derived from an EMBL/GenBank/DDBJ whole genome shotgun (WGS) entry which is preliminary data.</text>
</comment>
<protein>
    <submittedName>
        <fullName evidence="1">Uncharacterized protein</fullName>
    </submittedName>
</protein>
<reference evidence="1 2" key="1">
    <citation type="submission" date="2014-05" db="EMBL/GenBank/DDBJ databases">
        <title>Draft genome sequence of a rare smut relative, Tilletiaria anomala UBC 951.</title>
        <authorList>
            <consortium name="DOE Joint Genome Institute"/>
            <person name="Toome M."/>
            <person name="Kuo A."/>
            <person name="Henrissat B."/>
            <person name="Lipzen A."/>
            <person name="Tritt A."/>
            <person name="Yoshinaga Y."/>
            <person name="Zane M."/>
            <person name="Barry K."/>
            <person name="Grigoriev I.V."/>
            <person name="Spatafora J.W."/>
            <person name="Aimea M.C."/>
        </authorList>
    </citation>
    <scope>NUCLEOTIDE SEQUENCE [LARGE SCALE GENOMIC DNA]</scope>
    <source>
        <strain evidence="1 2">UBC 951</strain>
    </source>
</reference>
<keyword evidence="2" id="KW-1185">Reference proteome</keyword>
<name>A0A066VPH5_TILAU</name>
<dbReference type="AlphaFoldDB" id="A0A066VPH5"/>
<evidence type="ECO:0000313" key="2">
    <source>
        <dbReference type="Proteomes" id="UP000027361"/>
    </source>
</evidence>
<evidence type="ECO:0000313" key="1">
    <source>
        <dbReference type="EMBL" id="KDN42193.1"/>
    </source>
</evidence>
<dbReference type="InParanoid" id="A0A066VPH5"/>
<accession>A0A066VPH5</accession>